<feature type="compositionally biased region" description="Basic and acidic residues" evidence="1">
    <location>
        <begin position="18"/>
        <end position="29"/>
    </location>
</feature>
<accession>A0A099KSR5</accession>
<dbReference type="PATRIC" id="fig|28229.4.peg.1750"/>
<feature type="region of interest" description="Disordered" evidence="1">
    <location>
        <begin position="1"/>
        <end position="60"/>
    </location>
</feature>
<dbReference type="OrthoDB" id="6228755at2"/>
<dbReference type="RefSeq" id="WP_033093443.1">
    <property type="nucleotide sequence ID" value="NZ_JQED01000015.1"/>
</dbReference>
<name>A0A099KSR5_COLPS</name>
<organism evidence="2 3">
    <name type="scientific">Colwellia psychrerythraea</name>
    <name type="common">Vibrio psychroerythus</name>
    <dbReference type="NCBI Taxonomy" id="28229"/>
    <lineage>
        <taxon>Bacteria</taxon>
        <taxon>Pseudomonadati</taxon>
        <taxon>Pseudomonadota</taxon>
        <taxon>Gammaproteobacteria</taxon>
        <taxon>Alteromonadales</taxon>
        <taxon>Colwelliaceae</taxon>
        <taxon>Colwellia</taxon>
    </lineage>
</organism>
<dbReference type="EMBL" id="JQED01000015">
    <property type="protein sequence ID" value="KGJ93245.1"/>
    <property type="molecule type" value="Genomic_DNA"/>
</dbReference>
<evidence type="ECO:0000313" key="3">
    <source>
        <dbReference type="Proteomes" id="UP000029843"/>
    </source>
</evidence>
<proteinExistence type="predicted"/>
<dbReference type="Proteomes" id="UP000029843">
    <property type="component" value="Unassembled WGS sequence"/>
</dbReference>
<evidence type="ECO:0000313" key="2">
    <source>
        <dbReference type="EMBL" id="KGJ93245.1"/>
    </source>
</evidence>
<dbReference type="AlphaFoldDB" id="A0A099KSR5"/>
<sequence length="60" mass="6717">MNSLTHDESNYFNATGLEHNEVAVSENKHPTNNNTSQHGRKHEQAPCNDVSTASYVRGYN</sequence>
<evidence type="ECO:0000256" key="1">
    <source>
        <dbReference type="SAM" id="MobiDB-lite"/>
    </source>
</evidence>
<comment type="caution">
    <text evidence="2">The sequence shown here is derived from an EMBL/GenBank/DDBJ whole genome shotgun (WGS) entry which is preliminary data.</text>
</comment>
<reference evidence="2 3" key="1">
    <citation type="submission" date="2014-08" db="EMBL/GenBank/DDBJ databases">
        <title>Genomic and Phenotypic Diversity of Colwellia psychrerythraea strains from Disparate Marine Basins.</title>
        <authorList>
            <person name="Techtmann S.M."/>
            <person name="Stelling S.C."/>
            <person name="Utturkar S.M."/>
            <person name="Alshibli N."/>
            <person name="Harris A."/>
            <person name="Brown S.D."/>
            <person name="Hazen T.C."/>
        </authorList>
    </citation>
    <scope>NUCLEOTIDE SEQUENCE [LARGE SCALE GENOMIC DNA]</scope>
    <source>
        <strain evidence="2 3">ND2E</strain>
    </source>
</reference>
<gene>
    <name evidence="2" type="ORF">ND2E_2711</name>
</gene>
<protein>
    <submittedName>
        <fullName evidence="2">Uncharacterized protein</fullName>
    </submittedName>
</protein>